<proteinExistence type="predicted"/>
<feature type="transmembrane region" description="Helical" evidence="11">
    <location>
        <begin position="327"/>
        <end position="350"/>
    </location>
</feature>
<keyword evidence="7 11" id="KW-1133">Transmembrane helix</keyword>
<keyword evidence="6 11" id="KW-0812">Transmembrane</keyword>
<comment type="caution">
    <text evidence="12">The sequence shown here is derived from an EMBL/GenBank/DDBJ whole genome shotgun (WGS) entry which is preliminary data.</text>
</comment>
<keyword evidence="3" id="KW-1003">Cell membrane</keyword>
<feature type="transmembrane region" description="Helical" evidence="11">
    <location>
        <begin position="140"/>
        <end position="163"/>
    </location>
</feature>
<evidence type="ECO:0000256" key="9">
    <source>
        <dbReference type="ARBA" id="ARBA00035611"/>
    </source>
</evidence>
<keyword evidence="8 11" id="KW-0472">Membrane</keyword>
<dbReference type="AlphaFoldDB" id="A0A7W2I766"/>
<feature type="transmembrane region" description="Helical" evidence="11">
    <location>
        <begin position="61"/>
        <end position="78"/>
    </location>
</feature>
<keyword evidence="4" id="KW-0997">Cell inner membrane</keyword>
<name>A0A7W2I766_9BURK</name>
<dbReference type="PANTHER" id="PTHR32196">
    <property type="entry name" value="ABC TRANSPORTER PERMEASE PROTEIN YPHD-RELATED-RELATED"/>
    <property type="match status" value="1"/>
</dbReference>
<keyword evidence="2" id="KW-0813">Transport</keyword>
<evidence type="ECO:0000313" key="13">
    <source>
        <dbReference type="Proteomes" id="UP000566711"/>
    </source>
</evidence>
<protein>
    <recommendedName>
        <fullName evidence="10">Xylose transport system permease protein XylH</fullName>
    </recommendedName>
</protein>
<dbReference type="GO" id="GO:0005886">
    <property type="term" value="C:plasma membrane"/>
    <property type="evidence" value="ECO:0007669"/>
    <property type="project" value="UniProtKB-SubCell"/>
</dbReference>
<organism evidence="12 13">
    <name type="scientific">Rugamonas fusca</name>
    <dbReference type="NCBI Taxonomy" id="2758568"/>
    <lineage>
        <taxon>Bacteria</taxon>
        <taxon>Pseudomonadati</taxon>
        <taxon>Pseudomonadota</taxon>
        <taxon>Betaproteobacteria</taxon>
        <taxon>Burkholderiales</taxon>
        <taxon>Oxalobacteraceae</taxon>
        <taxon>Telluria group</taxon>
        <taxon>Rugamonas</taxon>
    </lineage>
</organism>
<keyword evidence="5" id="KW-0762">Sugar transport</keyword>
<evidence type="ECO:0000256" key="4">
    <source>
        <dbReference type="ARBA" id="ARBA00022519"/>
    </source>
</evidence>
<evidence type="ECO:0000313" key="12">
    <source>
        <dbReference type="EMBL" id="MBA5606124.1"/>
    </source>
</evidence>
<evidence type="ECO:0000256" key="1">
    <source>
        <dbReference type="ARBA" id="ARBA00004651"/>
    </source>
</evidence>
<dbReference type="CDD" id="cd06579">
    <property type="entry name" value="TM_PBP1_transp_AraH_like"/>
    <property type="match status" value="1"/>
</dbReference>
<evidence type="ECO:0000256" key="8">
    <source>
        <dbReference type="ARBA" id="ARBA00023136"/>
    </source>
</evidence>
<sequence length="431" mass="44602">MGNHIEAGVAGELANLAKPATAATAAASATPPTSATSAAQQHAPPTGASALGFIKNNLREYGMLFSLVLIMGFFQLMTDGTLMEPLNITNLLLQNSYVVIMALGMLMVIVAGHIDLSVGSVVGFVGALAAVLIVNYNLNYIAAGVLCLAVGGLIGAAQGYFVAYAKIPSFIVTLAGMLVFKGLTLALLQGQSVGPFPDGFQHLSSGFIPELFSGGDLRLTSLLLGVVAAVALAYVKLRARARLVGSGMSDEPLAFFLVRNVLLAAAIVYFSYLLASYKGMPNVLIVMALLIMAYTFIANRTVIGRRVYAVGGNEKASRLSGIKTERVSFATFVNMGVLAALAGLIFAARLNTATPKAGTGFELDVIAACFIGGASASGGVGKVMGAVIGAFVMGVMNNGMSIMGIGIDYQQVIKGLVLLAAVFVDVYHKNK</sequence>
<gene>
    <name evidence="12" type="ORF">H3H36_12230</name>
</gene>
<dbReference type="PANTHER" id="PTHR32196:SF32">
    <property type="entry name" value="XYLOSE TRANSPORT SYSTEM PERMEASE PROTEIN XYLH"/>
    <property type="match status" value="1"/>
</dbReference>
<keyword evidence="13" id="KW-1185">Reference proteome</keyword>
<feature type="transmembrane region" description="Helical" evidence="11">
    <location>
        <begin position="90"/>
        <end position="109"/>
    </location>
</feature>
<feature type="transmembrane region" description="Helical" evidence="11">
    <location>
        <begin position="116"/>
        <end position="134"/>
    </location>
</feature>
<feature type="transmembrane region" description="Helical" evidence="11">
    <location>
        <begin position="170"/>
        <end position="188"/>
    </location>
</feature>
<dbReference type="GO" id="GO:0022857">
    <property type="term" value="F:transmembrane transporter activity"/>
    <property type="evidence" value="ECO:0007669"/>
    <property type="project" value="InterPro"/>
</dbReference>
<evidence type="ECO:0000256" key="11">
    <source>
        <dbReference type="SAM" id="Phobius"/>
    </source>
</evidence>
<dbReference type="NCBIfam" id="NF040906">
    <property type="entry name" value="GguB"/>
    <property type="match status" value="1"/>
</dbReference>
<evidence type="ECO:0000256" key="10">
    <source>
        <dbReference type="ARBA" id="ARBA00035686"/>
    </source>
</evidence>
<evidence type="ECO:0000256" key="7">
    <source>
        <dbReference type="ARBA" id="ARBA00022989"/>
    </source>
</evidence>
<feature type="transmembrane region" description="Helical" evidence="11">
    <location>
        <begin position="280"/>
        <end position="297"/>
    </location>
</feature>
<accession>A0A7W2I766</accession>
<evidence type="ECO:0000256" key="3">
    <source>
        <dbReference type="ARBA" id="ARBA00022475"/>
    </source>
</evidence>
<evidence type="ECO:0000256" key="5">
    <source>
        <dbReference type="ARBA" id="ARBA00022597"/>
    </source>
</evidence>
<dbReference type="Proteomes" id="UP000566711">
    <property type="component" value="Unassembled WGS sequence"/>
</dbReference>
<comment type="function">
    <text evidence="9">Part of the binding-protein-dependent transport system for D-xylose. Probably responsible for the translocation of the substrate across the membrane.</text>
</comment>
<dbReference type="EMBL" id="JACEZS010000009">
    <property type="protein sequence ID" value="MBA5606124.1"/>
    <property type="molecule type" value="Genomic_DNA"/>
</dbReference>
<evidence type="ECO:0000256" key="6">
    <source>
        <dbReference type="ARBA" id="ARBA00022692"/>
    </source>
</evidence>
<evidence type="ECO:0000256" key="2">
    <source>
        <dbReference type="ARBA" id="ARBA00022448"/>
    </source>
</evidence>
<comment type="subcellular location">
    <subcellularLocation>
        <location evidence="1">Cell membrane</location>
        <topology evidence="1">Multi-pass membrane protein</topology>
    </subcellularLocation>
</comment>
<feature type="transmembrane region" description="Helical" evidence="11">
    <location>
        <begin position="256"/>
        <end position="274"/>
    </location>
</feature>
<dbReference type="RefSeq" id="WP_182217871.1">
    <property type="nucleotide sequence ID" value="NZ_JACEZS010000009.1"/>
</dbReference>
<reference evidence="12 13" key="1">
    <citation type="submission" date="2020-07" db="EMBL/GenBank/DDBJ databases">
        <title>Novel species isolated from subtropical streams in China.</title>
        <authorList>
            <person name="Lu H."/>
        </authorList>
    </citation>
    <scope>NUCLEOTIDE SEQUENCE [LARGE SCALE GENOMIC DNA]</scope>
    <source>
        <strain evidence="12 13">FT3S</strain>
    </source>
</reference>
<feature type="transmembrane region" description="Helical" evidence="11">
    <location>
        <begin position="217"/>
        <end position="235"/>
    </location>
</feature>
<dbReference type="Pfam" id="PF02653">
    <property type="entry name" value="BPD_transp_2"/>
    <property type="match status" value="1"/>
</dbReference>
<feature type="transmembrane region" description="Helical" evidence="11">
    <location>
        <begin position="365"/>
        <end position="392"/>
    </location>
</feature>
<dbReference type="InterPro" id="IPR001851">
    <property type="entry name" value="ABC_transp_permease"/>
</dbReference>